<dbReference type="PANTHER" id="PTHR32004">
    <property type="entry name" value="TRNA LIGASE"/>
    <property type="match status" value="1"/>
</dbReference>
<organism evidence="2 3">
    <name type="scientific">Thamnidium elegans</name>
    <dbReference type="NCBI Taxonomy" id="101142"/>
    <lineage>
        <taxon>Eukaryota</taxon>
        <taxon>Fungi</taxon>
        <taxon>Fungi incertae sedis</taxon>
        <taxon>Mucoromycota</taxon>
        <taxon>Mucoromycotina</taxon>
        <taxon>Mucoromycetes</taxon>
        <taxon>Mucorales</taxon>
        <taxon>Mucorineae</taxon>
        <taxon>Mucoraceae</taxon>
        <taxon>Thamnidium</taxon>
    </lineage>
</organism>
<gene>
    <name evidence="2" type="ORF">INT48_008898</name>
</gene>
<dbReference type="InterPro" id="IPR019039">
    <property type="entry name" value="T4-Rnl1-like_N"/>
</dbReference>
<accession>A0A8H7SK04</accession>
<dbReference type="AlphaFoldDB" id="A0A8H7SK04"/>
<dbReference type="Gene3D" id="1.25.40.480">
    <property type="match status" value="1"/>
</dbReference>
<keyword evidence="3" id="KW-1185">Reference proteome</keyword>
<evidence type="ECO:0000313" key="2">
    <source>
        <dbReference type="EMBL" id="KAG2229666.1"/>
    </source>
</evidence>
<dbReference type="GO" id="GO:0005634">
    <property type="term" value="C:nucleus"/>
    <property type="evidence" value="ECO:0007669"/>
    <property type="project" value="TreeGrafter"/>
</dbReference>
<dbReference type="EMBL" id="JAEPRE010000253">
    <property type="protein sequence ID" value="KAG2229666.1"/>
    <property type="molecule type" value="Genomic_DNA"/>
</dbReference>
<evidence type="ECO:0000259" key="1">
    <source>
        <dbReference type="Pfam" id="PF09511"/>
    </source>
</evidence>
<comment type="caution">
    <text evidence="2">The sequence shown here is derived from an EMBL/GenBank/DDBJ whole genome shotgun (WGS) entry which is preliminary data.</text>
</comment>
<name>A0A8H7SK04_9FUNG</name>
<dbReference type="PANTHER" id="PTHR32004:SF1">
    <property type="entry name" value="TRNA LIGASE"/>
    <property type="match status" value="1"/>
</dbReference>
<reference evidence="2" key="1">
    <citation type="submission" date="2021-01" db="EMBL/GenBank/DDBJ databases">
        <title>Metabolic potential, ecology and presence of endohyphal bacteria is reflected in genomic diversity of Mucoromycotina.</title>
        <authorList>
            <person name="Muszewska A."/>
            <person name="Okrasinska A."/>
            <person name="Steczkiewicz K."/>
            <person name="Drgas O."/>
            <person name="Orlowska M."/>
            <person name="Perlinska-Lenart U."/>
            <person name="Aleksandrzak-Piekarczyk T."/>
            <person name="Szatraj K."/>
            <person name="Zielenkiewicz U."/>
            <person name="Pilsyk S."/>
            <person name="Malc E."/>
            <person name="Mieczkowski P."/>
            <person name="Kruszewska J.S."/>
            <person name="Biernat P."/>
            <person name="Pawlowska J."/>
        </authorList>
    </citation>
    <scope>NUCLEOTIDE SEQUENCE</scope>
    <source>
        <strain evidence="2">WA0000018081</strain>
    </source>
</reference>
<evidence type="ECO:0000313" key="3">
    <source>
        <dbReference type="Proteomes" id="UP000613177"/>
    </source>
</evidence>
<protein>
    <recommendedName>
        <fullName evidence="1">T4 RNA ligase 1-like N-terminal domain-containing protein</fullName>
    </recommendedName>
</protein>
<proteinExistence type="predicted"/>
<sequence length="653" mass="74093">MEDITIPTIDLNPEQIQTVVEKLYQIKKETPKELRSKDFTLEDGQVWTSWTVRENVYKKKCDTFPTMARGLFTKETKGEYDIMVRGYDKFFNVFETNATQWPSIESDTVGPYEVTAKENGCIIFVAALSKEKVIVTSKHSIPAEKTDNSAHGGVGYNWVLKHLDSSGKVEADLAGWLFEKKITLVFELCDDEFEQHILPYTGKARGLYLHGINYHTAELHTLPSSVVQKTAAVFGFHITEFKVFDTIKQVKQFSDEMQQTGLYDGREIEGAVVRLYREYREVTKALLKVDEDGNISLKETNEGIRMTYEKTPYYIDWLRKRAISNPEWFREFKSNKAAIRQSLEECPESQFSEGLKAAFQIDGERHKKPEEETNTEDLSDLLDSLSVFTLSGSQIPAEKKTRALRNLIELSLPNLKEALKSIDIKLWSDDIVSDLNKEIMNTENISGASATLLIHAAYYPKINELTSSAPRLLTNNTLSIAKEEGKSVVDGLIVPLLFQSNLDRPQTEIIMKVISEALNASQRLNLLKAILSDGELYFSSNENVMTSRKYLRPWGNSIFQILNTILTVQPLLLLDKSGLFDLLQPIKTIVDLTPKDKSSMQLLLVLTSKYAQVLVEFDALDTVEKICQTSTMFLKRSVLGQITSIKKNLPLTN</sequence>
<feature type="domain" description="T4 RNA ligase 1-like N-terminal" evidence="1">
    <location>
        <begin position="68"/>
        <end position="277"/>
    </location>
</feature>
<dbReference type="GO" id="GO:0003972">
    <property type="term" value="F:RNA ligase (ATP) activity"/>
    <property type="evidence" value="ECO:0007669"/>
    <property type="project" value="TreeGrafter"/>
</dbReference>
<dbReference type="Pfam" id="PF09511">
    <property type="entry name" value="RNA_lig_T4_1"/>
    <property type="match status" value="1"/>
</dbReference>
<dbReference type="GO" id="GO:0006388">
    <property type="term" value="P:tRNA splicing, via endonucleolytic cleavage and ligation"/>
    <property type="evidence" value="ECO:0007669"/>
    <property type="project" value="TreeGrafter"/>
</dbReference>
<dbReference type="Proteomes" id="UP000613177">
    <property type="component" value="Unassembled WGS sequence"/>
</dbReference>